<protein>
    <recommendedName>
        <fullName evidence="3">MFS transporter</fullName>
    </recommendedName>
</protein>
<dbReference type="PANTHER" id="PTHR23526:SF2">
    <property type="entry name" value="MAJOR FACILITATOR SUPERFAMILY (MFS) PROFILE DOMAIN-CONTAINING PROTEIN"/>
    <property type="match status" value="1"/>
</dbReference>
<dbReference type="InterPro" id="IPR038770">
    <property type="entry name" value="Na+/solute_symporter_sf"/>
</dbReference>
<dbReference type="SUPFAM" id="SSF103473">
    <property type="entry name" value="MFS general substrate transporter"/>
    <property type="match status" value="1"/>
</dbReference>
<dbReference type="InterPro" id="IPR052528">
    <property type="entry name" value="Sugar_transport-like"/>
</dbReference>
<sequence>MNVEFHDPERSLKNFIREGIFSQITYSLLTATIVSSYLVVVGANSFTIGVLVAIPHMTTLTQIISAKFIEKRSRKKVAVFASFVAKNSLLAIAVASLINGPYEILAFALFYLIFNVCEDLLTVTWSSWTRDLFFRRKTWRETI</sequence>
<comment type="caution">
    <text evidence="2">The sequence shown here is derived from an EMBL/GenBank/DDBJ whole genome shotgun (WGS) entry which is preliminary data.</text>
</comment>
<name>A0A7J3M0Z1_ARCFL</name>
<keyword evidence="1" id="KW-0812">Transmembrane</keyword>
<dbReference type="InterPro" id="IPR036259">
    <property type="entry name" value="MFS_trans_sf"/>
</dbReference>
<feature type="transmembrane region" description="Helical" evidence="1">
    <location>
        <begin position="77"/>
        <end position="98"/>
    </location>
</feature>
<evidence type="ECO:0000256" key="1">
    <source>
        <dbReference type="SAM" id="Phobius"/>
    </source>
</evidence>
<reference evidence="2" key="1">
    <citation type="journal article" date="2020" name="mSystems">
        <title>Genome- and Community-Level Interaction Insights into Carbon Utilization and Element Cycling Functions of Hydrothermarchaeota in Hydrothermal Sediment.</title>
        <authorList>
            <person name="Zhou Z."/>
            <person name="Liu Y."/>
            <person name="Xu W."/>
            <person name="Pan J."/>
            <person name="Luo Z.H."/>
            <person name="Li M."/>
        </authorList>
    </citation>
    <scope>NUCLEOTIDE SEQUENCE [LARGE SCALE GENOMIC DNA]</scope>
    <source>
        <strain evidence="2">SpSt-587</strain>
    </source>
</reference>
<dbReference type="EMBL" id="DSYZ01000051">
    <property type="protein sequence ID" value="HGT82513.1"/>
    <property type="molecule type" value="Genomic_DNA"/>
</dbReference>
<gene>
    <name evidence="2" type="ORF">ENT52_02140</name>
</gene>
<dbReference type="PANTHER" id="PTHR23526">
    <property type="entry name" value="INTEGRAL MEMBRANE TRANSPORT PROTEIN-RELATED"/>
    <property type="match status" value="1"/>
</dbReference>
<dbReference type="AlphaFoldDB" id="A0A7J3M0Z1"/>
<accession>A0A7J3M0Z1</accession>
<dbReference type="Gene3D" id="1.20.1530.20">
    <property type="match status" value="1"/>
</dbReference>
<evidence type="ECO:0008006" key="3">
    <source>
        <dbReference type="Google" id="ProtNLM"/>
    </source>
</evidence>
<evidence type="ECO:0000313" key="2">
    <source>
        <dbReference type="EMBL" id="HGT82513.1"/>
    </source>
</evidence>
<keyword evidence="1" id="KW-0472">Membrane</keyword>
<keyword evidence="1" id="KW-1133">Transmembrane helix</keyword>
<organism evidence="2">
    <name type="scientific">Archaeoglobus fulgidus</name>
    <dbReference type="NCBI Taxonomy" id="2234"/>
    <lineage>
        <taxon>Archaea</taxon>
        <taxon>Methanobacteriati</taxon>
        <taxon>Methanobacteriota</taxon>
        <taxon>Archaeoglobi</taxon>
        <taxon>Archaeoglobales</taxon>
        <taxon>Archaeoglobaceae</taxon>
        <taxon>Archaeoglobus</taxon>
    </lineage>
</organism>
<feature type="transmembrane region" description="Helical" evidence="1">
    <location>
        <begin position="104"/>
        <end position="128"/>
    </location>
</feature>
<proteinExistence type="predicted"/>